<evidence type="ECO:0000313" key="11">
    <source>
        <dbReference type="EMBL" id="OAT31267.1"/>
    </source>
</evidence>
<sequence>MSTWFQNTFIYQLNNSRILLFNNRIIKSVVASSLAIVPFAIIRALIVVSSIIASHMGWHHSSARLLQLEETLTEFMPIVMNAFMALHWAIRNRYSVVHFLTINLCSLLFISRVISDGKFFFFDITVPLALLSGITVNILLDNAIRFVDKFQFLKNKSRKASILFFFSVLIISFSTFIIGVVAHSFYQWIFPLISQGLLGSYPDNFIDGLLYIVFRCIPWFFGIHGYFIFAELDIGFINEMQGNIAAWHAGQAQLNIISPVFYNIWCTMGGTGNTLGMLLCIALNRRSPHRHVLGLSLPLSLFNVNEPLIFGLPIVMNPLLIIPFVLVPAVSYTIAYTATAWHLVPPVSEAVNWSVPPILSTWIATGGSVSAIVLNIVIIGVSALIYAPFVRKWCISKQKTPELDLFLPPTNLDLVPGHYLQSEEKSYLDALNQIQRLQTSGHFILYFQPQVRISDRRIIGVEALIRHQGLDGKITPPVFLQYYDRLKAMADIDFWVIEQSINYLHQHMSSFKDMTLSVNVSAQTLLDKRLLTVISQVLEKPLPPGWTLEIEITETQAVIDPAGVIAILMQLKALGIRIALDDFGAGYSTLNYLTRYPLDKIKLDRSLVQGLSEKGGLQFLKQVTRLCRLTQCNLVIEGVETEDELRQVLVEGIETDQELAQVRSVGIELAQGFLFWRPLSVDNLCVVLKENHHGLEQQQCAKAELEFVE</sequence>
<feature type="transmembrane region" description="Helical" evidence="8">
    <location>
        <begin position="120"/>
        <end position="140"/>
    </location>
</feature>
<dbReference type="GO" id="GO:0005886">
    <property type="term" value="C:plasma membrane"/>
    <property type="evidence" value="ECO:0007669"/>
    <property type="project" value="UniProtKB-SubCell"/>
</dbReference>
<dbReference type="PANTHER" id="PTHR33121:SF70">
    <property type="entry name" value="SIGNALING PROTEIN YKOW"/>
    <property type="match status" value="1"/>
</dbReference>
<evidence type="ECO:0000256" key="7">
    <source>
        <dbReference type="ARBA" id="ARBA00023136"/>
    </source>
</evidence>
<dbReference type="PANTHER" id="PTHR33121">
    <property type="entry name" value="CYCLIC DI-GMP PHOSPHODIESTERASE PDEF"/>
    <property type="match status" value="1"/>
</dbReference>
<evidence type="ECO:0000313" key="12">
    <source>
        <dbReference type="Proteomes" id="UP000078410"/>
    </source>
</evidence>
<name>A0A1B7INM9_9ENTR</name>
<keyword evidence="12" id="KW-1185">Reference proteome</keyword>
<feature type="domain" description="PTS EIIC type-3" evidence="10">
    <location>
        <begin position="9"/>
        <end position="389"/>
    </location>
</feature>
<keyword evidence="5 8" id="KW-0812">Transmembrane</keyword>
<protein>
    <submittedName>
        <fullName evidence="11">PTS system cellobiose-specific IIC component</fullName>
        <ecNumber evidence="11">2.7.1.191</ecNumber>
    </submittedName>
</protein>
<evidence type="ECO:0000256" key="6">
    <source>
        <dbReference type="ARBA" id="ARBA00022989"/>
    </source>
</evidence>
<evidence type="ECO:0000256" key="3">
    <source>
        <dbReference type="ARBA" id="ARBA00022475"/>
    </source>
</evidence>
<feature type="transmembrane region" description="Helical" evidence="8">
    <location>
        <begin position="72"/>
        <end position="90"/>
    </location>
</feature>
<dbReference type="OrthoDB" id="6198205at2"/>
<dbReference type="InterPro" id="IPR001633">
    <property type="entry name" value="EAL_dom"/>
</dbReference>
<evidence type="ECO:0000259" key="9">
    <source>
        <dbReference type="PROSITE" id="PS50883"/>
    </source>
</evidence>
<dbReference type="InterPro" id="IPR004501">
    <property type="entry name" value="PTS_EIIC_3"/>
</dbReference>
<feature type="transmembrane region" description="Helical" evidence="8">
    <location>
        <begin position="97"/>
        <end position="114"/>
    </location>
</feature>
<dbReference type="CDD" id="cd01948">
    <property type="entry name" value="EAL"/>
    <property type="match status" value="1"/>
</dbReference>
<evidence type="ECO:0000256" key="8">
    <source>
        <dbReference type="SAM" id="Phobius"/>
    </source>
</evidence>
<feature type="domain" description="EAL" evidence="9">
    <location>
        <begin position="427"/>
        <end position="692"/>
    </location>
</feature>
<dbReference type="GO" id="GO:0009401">
    <property type="term" value="P:phosphoenolpyruvate-dependent sugar phosphotransferase system"/>
    <property type="evidence" value="ECO:0007669"/>
    <property type="project" value="InterPro"/>
</dbReference>
<accession>A0A1B7INM9</accession>
<evidence type="ECO:0000256" key="5">
    <source>
        <dbReference type="ARBA" id="ARBA00022692"/>
    </source>
</evidence>
<dbReference type="PATRIC" id="fig|1354251.4.peg.2679"/>
<evidence type="ECO:0000259" key="10">
    <source>
        <dbReference type="PROSITE" id="PS51105"/>
    </source>
</evidence>
<dbReference type="Pfam" id="PF02378">
    <property type="entry name" value="PTS_EIIC"/>
    <property type="match status" value="1"/>
</dbReference>
<feature type="transmembrane region" description="Helical" evidence="8">
    <location>
        <begin position="29"/>
        <end position="52"/>
    </location>
</feature>
<dbReference type="GO" id="GO:0071111">
    <property type="term" value="F:cyclic-guanylate-specific phosphodiesterase activity"/>
    <property type="evidence" value="ECO:0007669"/>
    <property type="project" value="InterPro"/>
</dbReference>
<evidence type="ECO:0000256" key="1">
    <source>
        <dbReference type="ARBA" id="ARBA00004651"/>
    </source>
</evidence>
<keyword evidence="6 8" id="KW-1133">Transmembrane helix</keyword>
<evidence type="ECO:0000256" key="4">
    <source>
        <dbReference type="ARBA" id="ARBA00022597"/>
    </source>
</evidence>
<gene>
    <name evidence="11" type="ORF">M975_2598</name>
</gene>
<dbReference type="PROSITE" id="PS50883">
    <property type="entry name" value="EAL"/>
    <property type="match status" value="1"/>
</dbReference>
<proteinExistence type="predicted"/>
<dbReference type="InterPro" id="IPR003352">
    <property type="entry name" value="PTS_EIIC"/>
</dbReference>
<comment type="caution">
    <text evidence="11">The sequence shown here is derived from an EMBL/GenBank/DDBJ whole genome shotgun (WGS) entry which is preliminary data.</text>
</comment>
<keyword evidence="3" id="KW-1003">Cell membrane</keyword>
<feature type="transmembrane region" description="Helical" evidence="8">
    <location>
        <begin position="161"/>
        <end position="189"/>
    </location>
</feature>
<dbReference type="GO" id="GO:0008982">
    <property type="term" value="F:protein-N(PI)-phosphohistidine-sugar phosphotransferase activity"/>
    <property type="evidence" value="ECO:0007669"/>
    <property type="project" value="InterPro"/>
</dbReference>
<dbReference type="EC" id="2.7.1.191" evidence="11"/>
<dbReference type="SUPFAM" id="SSF141868">
    <property type="entry name" value="EAL domain-like"/>
    <property type="match status" value="2"/>
</dbReference>
<reference evidence="11 12" key="1">
    <citation type="submission" date="2016-04" db="EMBL/GenBank/DDBJ databases">
        <title>ATOL: Assembling a taxonomically balanced genome-scale reconstruction of the evolutionary history of the Enterobacteriaceae.</title>
        <authorList>
            <person name="Plunkett G.III."/>
            <person name="Neeno-Eckwall E.C."/>
            <person name="Glasner J.D."/>
            <person name="Perna N.T."/>
        </authorList>
    </citation>
    <scope>NUCLEOTIDE SEQUENCE [LARGE SCALE GENOMIC DNA]</scope>
    <source>
        <strain evidence="11 12">ATCC 51605</strain>
    </source>
</reference>
<keyword evidence="4" id="KW-0762">Sugar transport</keyword>
<dbReference type="AlphaFoldDB" id="A0A1B7INM9"/>
<organism evidence="11 12">
    <name type="scientific">Buttiauxella brennerae ATCC 51605</name>
    <dbReference type="NCBI Taxonomy" id="1354251"/>
    <lineage>
        <taxon>Bacteria</taxon>
        <taxon>Pseudomonadati</taxon>
        <taxon>Pseudomonadota</taxon>
        <taxon>Gammaproteobacteria</taxon>
        <taxon>Enterobacterales</taxon>
        <taxon>Enterobacteriaceae</taxon>
        <taxon>Buttiauxella</taxon>
    </lineage>
</organism>
<dbReference type="PROSITE" id="PS51105">
    <property type="entry name" value="PTS_EIIC_TYPE_3"/>
    <property type="match status" value="1"/>
</dbReference>
<keyword evidence="7 8" id="KW-0472">Membrane</keyword>
<dbReference type="SMART" id="SM00052">
    <property type="entry name" value="EAL"/>
    <property type="match status" value="1"/>
</dbReference>
<keyword evidence="11" id="KW-0808">Transferase</keyword>
<dbReference type="EMBL" id="LXER01000020">
    <property type="protein sequence ID" value="OAT31267.1"/>
    <property type="molecule type" value="Genomic_DNA"/>
</dbReference>
<dbReference type="Pfam" id="PF00563">
    <property type="entry name" value="EAL"/>
    <property type="match status" value="1"/>
</dbReference>
<feature type="transmembrane region" description="Helical" evidence="8">
    <location>
        <begin position="319"/>
        <end position="342"/>
    </location>
</feature>
<feature type="transmembrane region" description="Helical" evidence="8">
    <location>
        <begin position="209"/>
        <end position="230"/>
    </location>
</feature>
<dbReference type="RefSeq" id="WP_064560017.1">
    <property type="nucleotide sequence ID" value="NZ_LXER01000020.1"/>
</dbReference>
<dbReference type="InterPro" id="IPR035919">
    <property type="entry name" value="EAL_sf"/>
</dbReference>
<evidence type="ECO:0000256" key="2">
    <source>
        <dbReference type="ARBA" id="ARBA00022448"/>
    </source>
</evidence>
<feature type="transmembrane region" description="Helical" evidence="8">
    <location>
        <begin position="362"/>
        <end position="389"/>
    </location>
</feature>
<comment type="subcellular location">
    <subcellularLocation>
        <location evidence="1">Cell membrane</location>
        <topology evidence="1">Multi-pass membrane protein</topology>
    </subcellularLocation>
</comment>
<dbReference type="InterPro" id="IPR050706">
    <property type="entry name" value="Cyclic-di-GMP_PDE-like"/>
</dbReference>
<dbReference type="Gene3D" id="3.20.20.450">
    <property type="entry name" value="EAL domain"/>
    <property type="match status" value="2"/>
</dbReference>
<keyword evidence="2" id="KW-0813">Transport</keyword>
<dbReference type="Proteomes" id="UP000078410">
    <property type="component" value="Unassembled WGS sequence"/>
</dbReference>